<protein>
    <submittedName>
        <fullName evidence="13">Putative phosphoric monoester hydrolase</fullName>
        <ecNumber evidence="13">3.1.3.-</ecNumber>
    </submittedName>
</protein>
<evidence type="ECO:0000256" key="1">
    <source>
        <dbReference type="ARBA" id="ARBA00004123"/>
    </source>
</evidence>
<dbReference type="InterPro" id="IPR020422">
    <property type="entry name" value="TYR_PHOSPHATASE_DUAL_dom"/>
</dbReference>
<dbReference type="InterPro" id="IPR029021">
    <property type="entry name" value="Prot-tyrosine_phosphatase-like"/>
</dbReference>
<evidence type="ECO:0000256" key="7">
    <source>
        <dbReference type="ARBA" id="ARBA00023242"/>
    </source>
</evidence>
<accession>A0A2P6QXA8</accession>
<reference evidence="13 14" key="1">
    <citation type="journal article" date="2018" name="Nat. Genet.">
        <title>The Rosa genome provides new insights in the design of modern roses.</title>
        <authorList>
            <person name="Bendahmane M."/>
        </authorList>
    </citation>
    <scope>NUCLEOTIDE SEQUENCE [LARGE SCALE GENOMIC DNA]</scope>
    <source>
        <strain evidence="14">cv. Old Blush</strain>
    </source>
</reference>
<evidence type="ECO:0000259" key="11">
    <source>
        <dbReference type="PROSITE" id="PS50054"/>
    </source>
</evidence>
<dbReference type="PROSITE" id="PS50054">
    <property type="entry name" value="TYR_PHOSPHATASE_DUAL"/>
    <property type="match status" value="1"/>
</dbReference>
<dbReference type="SUPFAM" id="SSF52799">
    <property type="entry name" value="(Phosphotyrosine protein) phosphatases II"/>
    <property type="match status" value="1"/>
</dbReference>
<keyword evidence="4" id="KW-0963">Cytoplasm</keyword>
<dbReference type="GO" id="GO:0008330">
    <property type="term" value="F:protein tyrosine/threonine phosphatase activity"/>
    <property type="evidence" value="ECO:0007669"/>
    <property type="project" value="TreeGrafter"/>
</dbReference>
<evidence type="ECO:0000259" key="12">
    <source>
        <dbReference type="PROSITE" id="PS50056"/>
    </source>
</evidence>
<dbReference type="GO" id="GO:0033550">
    <property type="term" value="F:MAP kinase tyrosine phosphatase activity"/>
    <property type="evidence" value="ECO:0007669"/>
    <property type="project" value="TreeGrafter"/>
</dbReference>
<comment type="catalytic activity">
    <reaction evidence="9">
        <text>O-phospho-L-threonyl-[protein] + H2O = L-threonyl-[protein] + phosphate</text>
        <dbReference type="Rhea" id="RHEA:47004"/>
        <dbReference type="Rhea" id="RHEA-COMP:11060"/>
        <dbReference type="Rhea" id="RHEA-COMP:11605"/>
        <dbReference type="ChEBI" id="CHEBI:15377"/>
        <dbReference type="ChEBI" id="CHEBI:30013"/>
        <dbReference type="ChEBI" id="CHEBI:43474"/>
        <dbReference type="ChEBI" id="CHEBI:61977"/>
        <dbReference type="EC" id="3.1.3.16"/>
    </reaction>
</comment>
<dbReference type="Pfam" id="PF00782">
    <property type="entry name" value="DSPc"/>
    <property type="match status" value="1"/>
</dbReference>
<dbReference type="Proteomes" id="UP000238479">
    <property type="component" value="Chromosome 4"/>
</dbReference>
<dbReference type="AlphaFoldDB" id="A0A2P6QXA8"/>
<organism evidence="13 14">
    <name type="scientific">Rosa chinensis</name>
    <name type="common">China rose</name>
    <dbReference type="NCBI Taxonomy" id="74649"/>
    <lineage>
        <taxon>Eukaryota</taxon>
        <taxon>Viridiplantae</taxon>
        <taxon>Streptophyta</taxon>
        <taxon>Embryophyta</taxon>
        <taxon>Tracheophyta</taxon>
        <taxon>Spermatophyta</taxon>
        <taxon>Magnoliopsida</taxon>
        <taxon>eudicotyledons</taxon>
        <taxon>Gunneridae</taxon>
        <taxon>Pentapetalae</taxon>
        <taxon>rosids</taxon>
        <taxon>fabids</taxon>
        <taxon>Rosales</taxon>
        <taxon>Rosaceae</taxon>
        <taxon>Rosoideae</taxon>
        <taxon>Rosoideae incertae sedis</taxon>
        <taxon>Rosa</taxon>
    </lineage>
</organism>
<evidence type="ECO:0000256" key="9">
    <source>
        <dbReference type="ARBA" id="ARBA00048336"/>
    </source>
</evidence>
<dbReference type="EMBL" id="PDCK01000042">
    <property type="protein sequence ID" value="PRQ38827.1"/>
    <property type="molecule type" value="Genomic_DNA"/>
</dbReference>
<dbReference type="GO" id="GO:0005634">
    <property type="term" value="C:nucleus"/>
    <property type="evidence" value="ECO:0007669"/>
    <property type="project" value="UniProtKB-SubCell"/>
</dbReference>
<comment type="caution">
    <text evidence="13">The sequence shown here is derived from an EMBL/GenBank/DDBJ whole genome shotgun (WGS) entry which is preliminary data.</text>
</comment>
<keyword evidence="14" id="KW-1185">Reference proteome</keyword>
<dbReference type="GO" id="GO:0004722">
    <property type="term" value="F:protein serine/threonine phosphatase activity"/>
    <property type="evidence" value="ECO:0007669"/>
    <property type="project" value="UniProtKB-EC"/>
</dbReference>
<dbReference type="STRING" id="74649.A0A2P6QXA8"/>
<dbReference type="GO" id="GO:0005737">
    <property type="term" value="C:cytoplasm"/>
    <property type="evidence" value="ECO:0007669"/>
    <property type="project" value="UniProtKB-SubCell"/>
</dbReference>
<name>A0A2P6QXA8_ROSCH</name>
<dbReference type="Gramene" id="PRQ38827">
    <property type="protein sequence ID" value="PRQ38827"/>
    <property type="gene ID" value="RchiOBHm_Chr4g0418281"/>
</dbReference>
<dbReference type="GO" id="GO:0043409">
    <property type="term" value="P:negative regulation of MAPK cascade"/>
    <property type="evidence" value="ECO:0007669"/>
    <property type="project" value="TreeGrafter"/>
</dbReference>
<dbReference type="Gene3D" id="3.90.190.10">
    <property type="entry name" value="Protein tyrosine phosphatase superfamily"/>
    <property type="match status" value="1"/>
</dbReference>
<evidence type="ECO:0000256" key="5">
    <source>
        <dbReference type="ARBA" id="ARBA00022801"/>
    </source>
</evidence>
<proteinExistence type="inferred from homology"/>
<dbReference type="SMART" id="SM00195">
    <property type="entry name" value="DSPc"/>
    <property type="match status" value="1"/>
</dbReference>
<dbReference type="CDD" id="cd14498">
    <property type="entry name" value="DSP"/>
    <property type="match status" value="1"/>
</dbReference>
<evidence type="ECO:0000256" key="2">
    <source>
        <dbReference type="ARBA" id="ARBA00004496"/>
    </source>
</evidence>
<sequence>MDPIEDSLRKQISALLRVINVTKCCKEDNVPCKIEEGLFLGSIGAAHNKDELKKLNITHILTVAGSLAPAYPNEFVYKVLHVVDKESTDLKQHFDECFNYIEEGKRSGGVLVHCFVGKSRSVTIVLAYLMKKHGMSLSEALEHVRSRRPQASPNAGFMSQLQDFERSLHANEENKTN</sequence>
<dbReference type="FunFam" id="3.90.190.10:FF:000056">
    <property type="entry name" value="Dual specificity phosphatase 12"/>
    <property type="match status" value="1"/>
</dbReference>
<gene>
    <name evidence="13" type="ORF">RchiOBHm_Chr4g0418281</name>
</gene>
<evidence type="ECO:0000256" key="3">
    <source>
        <dbReference type="ARBA" id="ARBA00008601"/>
    </source>
</evidence>
<feature type="domain" description="Tyrosine specific protein phosphatases" evidence="12">
    <location>
        <begin position="73"/>
        <end position="149"/>
    </location>
</feature>
<keyword evidence="5 13" id="KW-0378">Hydrolase</keyword>
<dbReference type="EC" id="3.1.3.-" evidence="13"/>
<comment type="subcellular location">
    <subcellularLocation>
        <location evidence="2">Cytoplasm</location>
    </subcellularLocation>
    <subcellularLocation>
        <location evidence="1">Nucleus</location>
    </subcellularLocation>
</comment>
<keyword evidence="6" id="KW-0904">Protein phosphatase</keyword>
<dbReference type="InterPro" id="IPR000340">
    <property type="entry name" value="Dual-sp_phosphatase_cat-dom"/>
</dbReference>
<evidence type="ECO:0000256" key="8">
    <source>
        <dbReference type="ARBA" id="ARBA00047761"/>
    </source>
</evidence>
<evidence type="ECO:0000256" key="4">
    <source>
        <dbReference type="ARBA" id="ARBA00022490"/>
    </source>
</evidence>
<evidence type="ECO:0000313" key="13">
    <source>
        <dbReference type="EMBL" id="PRQ38827.1"/>
    </source>
</evidence>
<dbReference type="InterPro" id="IPR000387">
    <property type="entry name" value="Tyr_Pase_dom"/>
</dbReference>
<evidence type="ECO:0000313" key="14">
    <source>
        <dbReference type="Proteomes" id="UP000238479"/>
    </source>
</evidence>
<dbReference type="GO" id="GO:0017017">
    <property type="term" value="F:MAP kinase tyrosine/serine/threonine phosphatase activity"/>
    <property type="evidence" value="ECO:0007669"/>
    <property type="project" value="TreeGrafter"/>
</dbReference>
<dbReference type="OrthoDB" id="10252009at2759"/>
<dbReference type="PANTHER" id="PTHR10159">
    <property type="entry name" value="DUAL SPECIFICITY PROTEIN PHOSPHATASE"/>
    <property type="match status" value="1"/>
</dbReference>
<comment type="catalytic activity">
    <reaction evidence="10">
        <text>O-phospho-L-tyrosyl-[protein] + H2O = L-tyrosyl-[protein] + phosphate</text>
        <dbReference type="Rhea" id="RHEA:10684"/>
        <dbReference type="Rhea" id="RHEA-COMP:10136"/>
        <dbReference type="Rhea" id="RHEA-COMP:20101"/>
        <dbReference type="ChEBI" id="CHEBI:15377"/>
        <dbReference type="ChEBI" id="CHEBI:43474"/>
        <dbReference type="ChEBI" id="CHEBI:46858"/>
        <dbReference type="ChEBI" id="CHEBI:61978"/>
        <dbReference type="EC" id="3.1.3.48"/>
    </reaction>
</comment>
<keyword evidence="7" id="KW-0539">Nucleus</keyword>
<dbReference type="PANTHER" id="PTHR10159:SF511">
    <property type="entry name" value="DUAL SPECIFICITY PROTEIN PHOSPHATASE 1"/>
    <property type="match status" value="1"/>
</dbReference>
<evidence type="ECO:0000256" key="6">
    <source>
        <dbReference type="ARBA" id="ARBA00022912"/>
    </source>
</evidence>
<comment type="catalytic activity">
    <reaction evidence="8">
        <text>O-phospho-L-seryl-[protein] + H2O = L-seryl-[protein] + phosphate</text>
        <dbReference type="Rhea" id="RHEA:20629"/>
        <dbReference type="Rhea" id="RHEA-COMP:9863"/>
        <dbReference type="Rhea" id="RHEA-COMP:11604"/>
        <dbReference type="ChEBI" id="CHEBI:15377"/>
        <dbReference type="ChEBI" id="CHEBI:29999"/>
        <dbReference type="ChEBI" id="CHEBI:43474"/>
        <dbReference type="ChEBI" id="CHEBI:83421"/>
        <dbReference type="EC" id="3.1.3.16"/>
    </reaction>
</comment>
<feature type="domain" description="Tyrosine-protein phosphatase" evidence="11">
    <location>
        <begin position="30"/>
        <end position="170"/>
    </location>
</feature>
<dbReference type="OMA" id="MSIHFQA"/>
<comment type="similarity">
    <text evidence="3">Belongs to the protein-tyrosine phosphatase family. Non-receptor class dual specificity subfamily.</text>
</comment>
<dbReference type="PROSITE" id="PS50056">
    <property type="entry name" value="TYR_PHOSPHATASE_2"/>
    <property type="match status" value="1"/>
</dbReference>
<evidence type="ECO:0000256" key="10">
    <source>
        <dbReference type="ARBA" id="ARBA00051722"/>
    </source>
</evidence>